<dbReference type="PANTHER" id="PTHR31793">
    <property type="entry name" value="4-HYDROXYBENZOYL-COA THIOESTERASE FAMILY MEMBER"/>
    <property type="match status" value="1"/>
</dbReference>
<protein>
    <submittedName>
        <fullName evidence="3">Acyl-CoA thioesterase</fullName>
    </submittedName>
</protein>
<dbReference type="InterPro" id="IPR029069">
    <property type="entry name" value="HotDog_dom_sf"/>
</dbReference>
<dbReference type="SUPFAM" id="SSF54637">
    <property type="entry name" value="Thioesterase/thiol ester dehydrase-isomerase"/>
    <property type="match status" value="1"/>
</dbReference>
<comment type="caution">
    <text evidence="3">The sequence shown here is derived from an EMBL/GenBank/DDBJ whole genome shotgun (WGS) entry which is preliminary data.</text>
</comment>
<evidence type="ECO:0000256" key="1">
    <source>
        <dbReference type="ARBA" id="ARBA00005953"/>
    </source>
</evidence>
<dbReference type="EMBL" id="DXCF01000030">
    <property type="protein sequence ID" value="HIZ09950.1"/>
    <property type="molecule type" value="Genomic_DNA"/>
</dbReference>
<dbReference type="Pfam" id="PF13279">
    <property type="entry name" value="4HBT_2"/>
    <property type="match status" value="1"/>
</dbReference>
<keyword evidence="2" id="KW-0378">Hydrolase</keyword>
<dbReference type="NCBIfam" id="TIGR00051">
    <property type="entry name" value="YbgC/FadM family acyl-CoA thioesterase"/>
    <property type="match status" value="1"/>
</dbReference>
<organism evidence="3 4">
    <name type="scientific">Candidatus Borkfalkia avicola</name>
    <dbReference type="NCBI Taxonomy" id="2838503"/>
    <lineage>
        <taxon>Bacteria</taxon>
        <taxon>Bacillati</taxon>
        <taxon>Bacillota</taxon>
        <taxon>Clostridia</taxon>
        <taxon>Christensenellales</taxon>
        <taxon>Christensenellaceae</taxon>
        <taxon>Candidatus Borkfalkia</taxon>
    </lineage>
</organism>
<comment type="similarity">
    <text evidence="1">Belongs to the 4-hydroxybenzoyl-CoA thioesterase family.</text>
</comment>
<dbReference type="Proteomes" id="UP000824025">
    <property type="component" value="Unassembled WGS sequence"/>
</dbReference>
<evidence type="ECO:0000313" key="3">
    <source>
        <dbReference type="EMBL" id="HIZ09950.1"/>
    </source>
</evidence>
<reference evidence="3" key="2">
    <citation type="submission" date="2021-04" db="EMBL/GenBank/DDBJ databases">
        <authorList>
            <person name="Gilroy R."/>
        </authorList>
    </citation>
    <scope>NUCLEOTIDE SEQUENCE</scope>
    <source>
        <strain evidence="3">CHK192-19661</strain>
    </source>
</reference>
<dbReference type="GO" id="GO:0047617">
    <property type="term" value="F:fatty acyl-CoA hydrolase activity"/>
    <property type="evidence" value="ECO:0007669"/>
    <property type="project" value="TreeGrafter"/>
</dbReference>
<dbReference type="Gene3D" id="3.10.129.10">
    <property type="entry name" value="Hotdog Thioesterase"/>
    <property type="match status" value="1"/>
</dbReference>
<proteinExistence type="inferred from homology"/>
<dbReference type="PIRSF" id="PIRSF003230">
    <property type="entry name" value="YbgC"/>
    <property type="match status" value="1"/>
</dbReference>
<name>A0A9D2D7M6_9FIRM</name>
<sequence length="136" mass="15883">MTVRPYLHKVQYYETDTMKIVHHSNYIRWMEEARCDMLEQMGLGYDKMEEAGVLSPVLSVECEYKGMTRFAETVRIEVAFEEYTGVRFVISYKMYGTDGTLRAQGKTSHCFLMNGVPVSVKRKFPAWDEAFRAVLR</sequence>
<dbReference type="PANTHER" id="PTHR31793:SF27">
    <property type="entry name" value="NOVEL THIOESTERASE SUPERFAMILY DOMAIN AND SAPOSIN A-TYPE DOMAIN CONTAINING PROTEIN (0610012H03RIK)"/>
    <property type="match status" value="1"/>
</dbReference>
<gene>
    <name evidence="3" type="ORF">H9726_05630</name>
</gene>
<dbReference type="InterPro" id="IPR006684">
    <property type="entry name" value="YbgC/YbaW"/>
</dbReference>
<reference evidence="3" key="1">
    <citation type="journal article" date="2021" name="PeerJ">
        <title>Extensive microbial diversity within the chicken gut microbiome revealed by metagenomics and culture.</title>
        <authorList>
            <person name="Gilroy R."/>
            <person name="Ravi A."/>
            <person name="Getino M."/>
            <person name="Pursley I."/>
            <person name="Horton D.L."/>
            <person name="Alikhan N.F."/>
            <person name="Baker D."/>
            <person name="Gharbi K."/>
            <person name="Hall N."/>
            <person name="Watson M."/>
            <person name="Adriaenssens E.M."/>
            <person name="Foster-Nyarko E."/>
            <person name="Jarju S."/>
            <person name="Secka A."/>
            <person name="Antonio M."/>
            <person name="Oren A."/>
            <person name="Chaudhuri R.R."/>
            <person name="La Ragione R."/>
            <person name="Hildebrand F."/>
            <person name="Pallen M.J."/>
        </authorList>
    </citation>
    <scope>NUCLEOTIDE SEQUENCE</scope>
    <source>
        <strain evidence="3">CHK192-19661</strain>
    </source>
</reference>
<evidence type="ECO:0000256" key="2">
    <source>
        <dbReference type="ARBA" id="ARBA00022801"/>
    </source>
</evidence>
<dbReference type="CDD" id="cd00586">
    <property type="entry name" value="4HBT"/>
    <property type="match status" value="1"/>
</dbReference>
<dbReference type="InterPro" id="IPR050563">
    <property type="entry name" value="4-hydroxybenzoyl-CoA_TE"/>
</dbReference>
<evidence type="ECO:0000313" key="4">
    <source>
        <dbReference type="Proteomes" id="UP000824025"/>
    </source>
</evidence>
<dbReference type="AlphaFoldDB" id="A0A9D2D7M6"/>
<accession>A0A9D2D7M6</accession>